<comment type="caution">
    <text evidence="1">The sequence shown here is derived from an EMBL/GenBank/DDBJ whole genome shotgun (WGS) entry which is preliminary data.</text>
</comment>
<name>A0A420SFV5_GIBIN</name>
<organism evidence="1 2">
    <name type="scientific">Gibberella intermedia</name>
    <name type="common">Bulb rot disease fungus</name>
    <name type="synonym">Fusarium proliferatum</name>
    <dbReference type="NCBI Taxonomy" id="948311"/>
    <lineage>
        <taxon>Eukaryota</taxon>
        <taxon>Fungi</taxon>
        <taxon>Dikarya</taxon>
        <taxon>Ascomycota</taxon>
        <taxon>Pezizomycotina</taxon>
        <taxon>Sordariomycetes</taxon>
        <taxon>Hypocreomycetidae</taxon>
        <taxon>Hypocreales</taxon>
        <taxon>Nectriaceae</taxon>
        <taxon>Fusarium</taxon>
        <taxon>Fusarium fujikuroi species complex</taxon>
    </lineage>
</organism>
<sequence>MSQSTVHSLITSVTTHNARNLTRRPHKPKQRRRYIPQDPENLFLLWDDLLSVTSILSRILSVQQLAKRTLSTHSEVNDLERELRGHHKHLDCLRARATDPVLNLHMYHFELFFE</sequence>
<dbReference type="AlphaFoldDB" id="A0A420SFV5"/>
<proteinExistence type="predicted"/>
<evidence type="ECO:0000313" key="2">
    <source>
        <dbReference type="Proteomes" id="UP000283569"/>
    </source>
</evidence>
<evidence type="ECO:0008006" key="3">
    <source>
        <dbReference type="Google" id="ProtNLM"/>
    </source>
</evidence>
<evidence type="ECO:0000313" key="1">
    <source>
        <dbReference type="EMBL" id="RKL28146.1"/>
    </source>
</evidence>
<protein>
    <recommendedName>
        <fullName evidence="3">Fungal N-terminal domain-containing protein</fullName>
    </recommendedName>
</protein>
<accession>A0A420SFV5</accession>
<dbReference type="EMBL" id="MRDB01000066">
    <property type="protein sequence ID" value="RKL28146.1"/>
    <property type="molecule type" value="Genomic_DNA"/>
</dbReference>
<dbReference type="Proteomes" id="UP000283569">
    <property type="component" value="Unassembled WGS sequence"/>
</dbReference>
<gene>
    <name evidence="1" type="ORF">BFJ72_g12606</name>
</gene>
<reference evidence="1 2" key="1">
    <citation type="journal article" date="2018" name="Sci. Rep.">
        <title>Characterisation of pathogen-specific regions and novel effector candidates in Fusarium oxysporum f. sp. cepae.</title>
        <authorList>
            <person name="Armitage A.D."/>
            <person name="Taylor A."/>
            <person name="Sobczyk M.K."/>
            <person name="Baxter L."/>
            <person name="Greenfield B.P."/>
            <person name="Bates H.J."/>
            <person name="Wilson F."/>
            <person name="Jackson A.C."/>
            <person name="Ott S."/>
            <person name="Harrison R.J."/>
            <person name="Clarkson J.P."/>
        </authorList>
    </citation>
    <scope>NUCLEOTIDE SEQUENCE [LARGE SCALE GENOMIC DNA]</scope>
    <source>
        <strain evidence="1 2">Fp_A8</strain>
    </source>
</reference>